<evidence type="ECO:0000313" key="3">
    <source>
        <dbReference type="Proteomes" id="UP001159363"/>
    </source>
</evidence>
<organism evidence="2 3">
    <name type="scientific">Dryococelus australis</name>
    <dbReference type="NCBI Taxonomy" id="614101"/>
    <lineage>
        <taxon>Eukaryota</taxon>
        <taxon>Metazoa</taxon>
        <taxon>Ecdysozoa</taxon>
        <taxon>Arthropoda</taxon>
        <taxon>Hexapoda</taxon>
        <taxon>Insecta</taxon>
        <taxon>Pterygota</taxon>
        <taxon>Neoptera</taxon>
        <taxon>Polyneoptera</taxon>
        <taxon>Phasmatodea</taxon>
        <taxon>Verophasmatodea</taxon>
        <taxon>Anareolatae</taxon>
        <taxon>Phasmatidae</taxon>
        <taxon>Eurycanthinae</taxon>
        <taxon>Dryococelus</taxon>
    </lineage>
</organism>
<gene>
    <name evidence="2" type="ORF">PR048_009740</name>
</gene>
<keyword evidence="3" id="KW-1185">Reference proteome</keyword>
<evidence type="ECO:0000256" key="1">
    <source>
        <dbReference type="SAM" id="MobiDB-lite"/>
    </source>
</evidence>
<name>A0ABQ9I0S3_9NEOP</name>
<reference evidence="2 3" key="1">
    <citation type="submission" date="2023-02" db="EMBL/GenBank/DDBJ databases">
        <title>LHISI_Scaffold_Assembly.</title>
        <authorList>
            <person name="Stuart O.P."/>
            <person name="Cleave R."/>
            <person name="Magrath M.J.L."/>
            <person name="Mikheyev A.S."/>
        </authorList>
    </citation>
    <scope>NUCLEOTIDE SEQUENCE [LARGE SCALE GENOMIC DNA]</scope>
    <source>
        <strain evidence="2">Daus_M_001</strain>
        <tissue evidence="2">Leg muscle</tissue>
    </source>
</reference>
<dbReference type="Proteomes" id="UP001159363">
    <property type="component" value="Chromosome 3"/>
</dbReference>
<accession>A0ABQ9I0S3</accession>
<comment type="caution">
    <text evidence="2">The sequence shown here is derived from an EMBL/GenBank/DDBJ whole genome shotgun (WGS) entry which is preliminary data.</text>
</comment>
<evidence type="ECO:0000313" key="2">
    <source>
        <dbReference type="EMBL" id="KAJ8890232.1"/>
    </source>
</evidence>
<protein>
    <submittedName>
        <fullName evidence="2">Uncharacterized protein</fullName>
    </submittedName>
</protein>
<feature type="region of interest" description="Disordered" evidence="1">
    <location>
        <begin position="203"/>
        <end position="235"/>
    </location>
</feature>
<feature type="region of interest" description="Disordered" evidence="1">
    <location>
        <begin position="73"/>
        <end position="95"/>
    </location>
</feature>
<sequence>MARGAAAGAEKARTCPRQVFLNNSVGENSSAHSHDRSFSCEQLLRSSVAGSAGRGPCLPSQDYRALGKTLESLPYHTQSRTRARRSGVGQPARPGDRCCHCTAVHARVDGGLHPRASRVELPAPRAPLARPGPLPRRYSHAVPFSDSLGEALGLVSDLILRVSKGSTTAGCRLTSVLEKLSGETYVTLYIVVLKANEGRGKREISAKTRRPAASSGTISTCENQGITPPEIEPDGRTNRAAKDVVLFMTVLLFETVYIDKVLKNGTTPQTKCEVDRILSSVHVLDIDLHIFSTAVCYMVKKPVKEIEVGMEQCRNEGRGNGRSARKPADQRHR</sequence>
<feature type="region of interest" description="Disordered" evidence="1">
    <location>
        <begin position="314"/>
        <end position="333"/>
    </location>
</feature>
<feature type="compositionally biased region" description="Polar residues" evidence="1">
    <location>
        <begin position="214"/>
        <end position="226"/>
    </location>
</feature>
<dbReference type="EMBL" id="JARBHB010000003">
    <property type="protein sequence ID" value="KAJ8890232.1"/>
    <property type="molecule type" value="Genomic_DNA"/>
</dbReference>
<proteinExistence type="predicted"/>